<evidence type="ECO:0000313" key="3">
    <source>
        <dbReference type="Proteomes" id="UP000245720"/>
    </source>
</evidence>
<reference evidence="2 3" key="1">
    <citation type="submission" date="2018-05" db="EMBL/GenBank/DDBJ databases">
        <title>The Hungate 1000. A catalogue of reference genomes from the rumen microbiome.</title>
        <authorList>
            <person name="Kelly W."/>
        </authorList>
    </citation>
    <scope>NUCLEOTIDE SEQUENCE [LARGE SCALE GENOMIC DNA]</scope>
    <source>
        <strain evidence="2 3">SAb67</strain>
    </source>
</reference>
<accession>A0A315YFL0</accession>
<proteinExistence type="predicted"/>
<name>A0A315YFL0_RUMFL</name>
<feature type="transmembrane region" description="Helical" evidence="1">
    <location>
        <begin position="39"/>
        <end position="56"/>
    </location>
</feature>
<evidence type="ECO:0000313" key="2">
    <source>
        <dbReference type="EMBL" id="PWJ09669.1"/>
    </source>
</evidence>
<dbReference type="Proteomes" id="UP000245720">
    <property type="component" value="Unassembled WGS sequence"/>
</dbReference>
<keyword evidence="1" id="KW-0472">Membrane</keyword>
<sequence>MRELSLTEITNIRKVLTCLTVILSICAISMRFFGIYPKFNTISFVLLGVFSILCFAQKKDNNYSNNFFLASLIVGDAAYLLSLFFLLGRSFISKF</sequence>
<feature type="transmembrane region" description="Helical" evidence="1">
    <location>
        <begin position="68"/>
        <end position="92"/>
    </location>
</feature>
<evidence type="ECO:0000256" key="1">
    <source>
        <dbReference type="SAM" id="Phobius"/>
    </source>
</evidence>
<keyword evidence="1" id="KW-0812">Transmembrane</keyword>
<protein>
    <submittedName>
        <fullName evidence="2">Uncharacterized protein</fullName>
    </submittedName>
</protein>
<dbReference type="EMBL" id="QGDI01000022">
    <property type="protein sequence ID" value="PWJ09669.1"/>
    <property type="molecule type" value="Genomic_DNA"/>
</dbReference>
<feature type="transmembrane region" description="Helical" evidence="1">
    <location>
        <begin position="12"/>
        <end position="33"/>
    </location>
</feature>
<gene>
    <name evidence="2" type="ORF">IE37_03441</name>
</gene>
<organism evidence="2 3">
    <name type="scientific">Ruminococcus flavefaciens</name>
    <dbReference type="NCBI Taxonomy" id="1265"/>
    <lineage>
        <taxon>Bacteria</taxon>
        <taxon>Bacillati</taxon>
        <taxon>Bacillota</taxon>
        <taxon>Clostridia</taxon>
        <taxon>Eubacteriales</taxon>
        <taxon>Oscillospiraceae</taxon>
        <taxon>Ruminococcus</taxon>
    </lineage>
</organism>
<keyword evidence="1" id="KW-1133">Transmembrane helix</keyword>
<dbReference type="AlphaFoldDB" id="A0A315YFL0"/>
<comment type="caution">
    <text evidence="2">The sequence shown here is derived from an EMBL/GenBank/DDBJ whole genome shotgun (WGS) entry which is preliminary data.</text>
</comment>